<keyword evidence="2" id="KW-0689">Ribosomal protein</keyword>
<name>A0A3A8QE58_9BACT</name>
<proteinExistence type="predicted"/>
<dbReference type="Proteomes" id="UP000282656">
    <property type="component" value="Unassembled WGS sequence"/>
</dbReference>
<feature type="compositionally biased region" description="Low complexity" evidence="1">
    <location>
        <begin position="1"/>
        <end position="10"/>
    </location>
</feature>
<organism evidence="2 3">
    <name type="scientific">Corallococcus interemptor</name>
    <dbReference type="NCBI Taxonomy" id="2316720"/>
    <lineage>
        <taxon>Bacteria</taxon>
        <taxon>Pseudomonadati</taxon>
        <taxon>Myxococcota</taxon>
        <taxon>Myxococcia</taxon>
        <taxon>Myxococcales</taxon>
        <taxon>Cystobacterineae</taxon>
        <taxon>Myxococcaceae</taxon>
        <taxon>Corallococcus</taxon>
    </lineage>
</organism>
<evidence type="ECO:0000256" key="1">
    <source>
        <dbReference type="SAM" id="MobiDB-lite"/>
    </source>
</evidence>
<feature type="compositionally biased region" description="Basic residues" evidence="1">
    <location>
        <begin position="12"/>
        <end position="28"/>
    </location>
</feature>
<keyword evidence="3" id="KW-1185">Reference proteome</keyword>
<keyword evidence="2" id="KW-0687">Ribonucleoprotein</keyword>
<sequence>MRSLCGSSRKPSPPRRRRSGRKGFRARQRTLSGEPEVAR</sequence>
<evidence type="ECO:0000313" key="2">
    <source>
        <dbReference type="EMBL" id="RKH66973.1"/>
    </source>
</evidence>
<protein>
    <submittedName>
        <fullName evidence="2">50S ribosomal protein L34</fullName>
    </submittedName>
</protein>
<accession>A0A3A8QE58</accession>
<dbReference type="EMBL" id="RAWM01000055">
    <property type="protein sequence ID" value="RKH66973.1"/>
    <property type="molecule type" value="Genomic_DNA"/>
</dbReference>
<dbReference type="GO" id="GO:0005840">
    <property type="term" value="C:ribosome"/>
    <property type="evidence" value="ECO:0007669"/>
    <property type="project" value="UniProtKB-KW"/>
</dbReference>
<feature type="region of interest" description="Disordered" evidence="1">
    <location>
        <begin position="1"/>
        <end position="39"/>
    </location>
</feature>
<evidence type="ECO:0000313" key="3">
    <source>
        <dbReference type="Proteomes" id="UP000282656"/>
    </source>
</evidence>
<gene>
    <name evidence="2" type="primary">rpmH</name>
    <name evidence="2" type="ORF">D7X96_20325</name>
</gene>
<dbReference type="AlphaFoldDB" id="A0A3A8QE58"/>
<comment type="caution">
    <text evidence="2">The sequence shown here is derived from an EMBL/GenBank/DDBJ whole genome shotgun (WGS) entry which is preliminary data.</text>
</comment>
<reference evidence="3" key="1">
    <citation type="submission" date="2018-09" db="EMBL/GenBank/DDBJ databases">
        <authorList>
            <person name="Livingstone P.G."/>
            <person name="Whitworth D.E."/>
        </authorList>
    </citation>
    <scope>NUCLEOTIDE SEQUENCE [LARGE SCALE GENOMIC DNA]</scope>
    <source>
        <strain evidence="3">AB047A</strain>
    </source>
</reference>